<dbReference type="InterPro" id="IPR033979">
    <property type="entry name" value="MINDY_domain"/>
</dbReference>
<proteinExistence type="predicted"/>
<dbReference type="PANTHER" id="PTHR18063">
    <property type="entry name" value="NF-E2 INDUCIBLE PROTEIN"/>
    <property type="match status" value="1"/>
</dbReference>
<evidence type="ECO:0000256" key="1">
    <source>
        <dbReference type="SAM" id="MobiDB-lite"/>
    </source>
</evidence>
<dbReference type="OrthoDB" id="10261212at2759"/>
<protein>
    <recommendedName>
        <fullName evidence="2">MINDY deubiquitinase domain-containing protein</fullName>
    </recommendedName>
</protein>
<dbReference type="AlphaFoldDB" id="G7E7Q4"/>
<organism evidence="3 4">
    <name type="scientific">Mixia osmundae (strain CBS 9802 / IAM 14324 / JCM 22182 / KY 12970)</name>
    <dbReference type="NCBI Taxonomy" id="764103"/>
    <lineage>
        <taxon>Eukaryota</taxon>
        <taxon>Fungi</taxon>
        <taxon>Dikarya</taxon>
        <taxon>Basidiomycota</taxon>
        <taxon>Pucciniomycotina</taxon>
        <taxon>Mixiomycetes</taxon>
        <taxon>Mixiales</taxon>
        <taxon>Mixiaceae</taxon>
        <taxon>Mixia</taxon>
    </lineage>
</organism>
<dbReference type="Pfam" id="PF04424">
    <property type="entry name" value="MINDY_DUB"/>
    <property type="match status" value="1"/>
</dbReference>
<dbReference type="GO" id="GO:0071944">
    <property type="term" value="C:cell periphery"/>
    <property type="evidence" value="ECO:0007669"/>
    <property type="project" value="TreeGrafter"/>
</dbReference>
<keyword evidence="4" id="KW-1185">Reference proteome</keyword>
<dbReference type="Proteomes" id="UP000009131">
    <property type="component" value="Unassembled WGS sequence"/>
</dbReference>
<feature type="domain" description="MINDY deubiquitinase" evidence="2">
    <location>
        <begin position="116"/>
        <end position="410"/>
    </location>
</feature>
<dbReference type="GO" id="GO:0005829">
    <property type="term" value="C:cytosol"/>
    <property type="evidence" value="ECO:0007669"/>
    <property type="project" value="TreeGrafter"/>
</dbReference>
<feature type="compositionally biased region" description="Polar residues" evidence="1">
    <location>
        <begin position="20"/>
        <end position="42"/>
    </location>
</feature>
<evidence type="ECO:0000313" key="4">
    <source>
        <dbReference type="Proteomes" id="UP000009131"/>
    </source>
</evidence>
<gene>
    <name evidence="3" type="primary">Mo05552</name>
    <name evidence="3" type="ORF">E5Q_05552</name>
</gene>
<sequence length="526" mass="57300">MDDSTDLTDKVDRLEMSVGSKASDSQTARAQQPTGPQLQDNMIATEPRIEQTPSQSMPISDPSDEPEAMSLVTSAQAQHQATRDVPTLANVSAPAESAPGQVGQPVIRHESQDMRWTCKDILFPPQAGAIQRPIKIVTQNRNGPCSLIALANVLILRGDLVLAPPNRETISYATLSSLVADYLLRLSDRGDGQTKGLDLTSALSLLPKMRYGLDVNIRFDAIDGFETSTTTGEVELFKLAGVPLVHGMLADQDDEETYDLLMSKAPDYDTAQGLVAEGDAIARGMVVGANEASDEQIEAAVDARQKWTDEQEALVRQAMHIRHFLEGAKTQLTYPGLFALSSTLTPGSISTLFYNSHLSVLYRRPNDLAQTTDSALYLLVTDSSFASEPNVVWETLGDLDGTASSFFNSDLQASKIRDDYVQGTQRHGTRAEAYTVNNDEALAASLQQEEYDIQHRHQRREDAQAQQASAATPSQIQMQFRTVAVVHLLPSYCTAGSRSDPDRSKLLQCAARSRASALLNVGLYEA</sequence>
<dbReference type="InterPro" id="IPR007518">
    <property type="entry name" value="MINDY"/>
</dbReference>
<accession>G7E7Q4</accession>
<dbReference type="PANTHER" id="PTHR18063:SF6">
    <property type="entry name" value="UBIQUITIN CARBOXYL-TERMINAL HYDROLASE"/>
    <property type="match status" value="1"/>
</dbReference>
<reference evidence="3 4" key="2">
    <citation type="journal article" date="2012" name="Open Biol.">
        <title>Characteristics of nucleosomes and linker DNA regions on the genome of the basidiomycete Mixia osmundae revealed by mono- and dinucleosome mapping.</title>
        <authorList>
            <person name="Nishida H."/>
            <person name="Kondo S."/>
            <person name="Matsumoto T."/>
            <person name="Suzuki Y."/>
            <person name="Yoshikawa H."/>
            <person name="Taylor T.D."/>
            <person name="Sugiyama J."/>
        </authorList>
    </citation>
    <scope>NUCLEOTIDE SEQUENCE [LARGE SCALE GENOMIC DNA]</scope>
    <source>
        <strain evidence="4">CBS 9802 / IAM 14324 / JCM 22182 / KY 12970</strain>
    </source>
</reference>
<dbReference type="eggNOG" id="KOG2427">
    <property type="taxonomic scope" value="Eukaryota"/>
</dbReference>
<dbReference type="GO" id="GO:1990380">
    <property type="term" value="F:K48-linked deubiquitinase activity"/>
    <property type="evidence" value="ECO:0007669"/>
    <property type="project" value="InterPro"/>
</dbReference>
<dbReference type="HOGENOM" id="CLU_022566_1_1_1"/>
<comment type="caution">
    <text evidence="3">The sequence shown here is derived from an EMBL/GenBank/DDBJ whole genome shotgun (WGS) entry which is preliminary data.</text>
</comment>
<dbReference type="GO" id="GO:0016807">
    <property type="term" value="F:cysteine-type carboxypeptidase activity"/>
    <property type="evidence" value="ECO:0007669"/>
    <property type="project" value="TreeGrafter"/>
</dbReference>
<feature type="region of interest" description="Disordered" evidence="1">
    <location>
        <begin position="1"/>
        <end position="67"/>
    </location>
</feature>
<dbReference type="GO" id="GO:0004843">
    <property type="term" value="F:cysteine-type deubiquitinase activity"/>
    <property type="evidence" value="ECO:0007669"/>
    <property type="project" value="InterPro"/>
</dbReference>
<dbReference type="GO" id="GO:0071108">
    <property type="term" value="P:protein K48-linked deubiquitination"/>
    <property type="evidence" value="ECO:0007669"/>
    <property type="project" value="TreeGrafter"/>
</dbReference>
<dbReference type="EMBL" id="BABT02000165">
    <property type="protein sequence ID" value="GAA98864.1"/>
    <property type="molecule type" value="Genomic_DNA"/>
</dbReference>
<evidence type="ECO:0000259" key="2">
    <source>
        <dbReference type="Pfam" id="PF04424"/>
    </source>
</evidence>
<dbReference type="InParanoid" id="G7E7Q4"/>
<evidence type="ECO:0000313" key="3">
    <source>
        <dbReference type="EMBL" id="GAA98864.1"/>
    </source>
</evidence>
<dbReference type="STRING" id="764103.G7E7Q4"/>
<reference evidence="3 4" key="1">
    <citation type="journal article" date="2011" name="J. Gen. Appl. Microbiol.">
        <title>Draft genome sequencing of the enigmatic basidiomycete Mixia osmundae.</title>
        <authorList>
            <person name="Nishida H."/>
            <person name="Nagatsuka Y."/>
            <person name="Sugiyama J."/>
        </authorList>
    </citation>
    <scope>NUCLEOTIDE SEQUENCE [LARGE SCALE GENOMIC DNA]</scope>
    <source>
        <strain evidence="4">CBS 9802 / IAM 14324 / JCM 22182 / KY 12970</strain>
    </source>
</reference>
<name>G7E7Q4_MIXOS</name>